<reference evidence="1 2" key="1">
    <citation type="submission" date="2018-05" db="EMBL/GenBank/DDBJ databases">
        <title>Genomic Encyclopedia of Type Strains, Phase III (KMG-III): the genomes of soil and plant-associated and newly described type strains.</title>
        <authorList>
            <person name="Whitman W."/>
        </authorList>
    </citation>
    <scope>NUCLEOTIDE SEQUENCE [LARGE SCALE GENOMIC DNA]</scope>
    <source>
        <strain evidence="1 2">CECT 5696</strain>
    </source>
</reference>
<evidence type="ECO:0000313" key="2">
    <source>
        <dbReference type="Proteomes" id="UP000246635"/>
    </source>
</evidence>
<keyword evidence="2" id="KW-1185">Reference proteome</keyword>
<evidence type="ECO:0000313" key="1">
    <source>
        <dbReference type="EMBL" id="PWW03271.1"/>
    </source>
</evidence>
<organism evidence="1 2">
    <name type="scientific">Paenibacillus cellulosilyticus</name>
    <dbReference type="NCBI Taxonomy" id="375489"/>
    <lineage>
        <taxon>Bacteria</taxon>
        <taxon>Bacillati</taxon>
        <taxon>Bacillota</taxon>
        <taxon>Bacilli</taxon>
        <taxon>Bacillales</taxon>
        <taxon>Paenibacillaceae</taxon>
        <taxon>Paenibacillus</taxon>
    </lineage>
</organism>
<proteinExistence type="predicted"/>
<dbReference type="Proteomes" id="UP000246635">
    <property type="component" value="Unassembled WGS sequence"/>
</dbReference>
<gene>
    <name evidence="1" type="ORF">DFQ01_107169</name>
</gene>
<dbReference type="AlphaFoldDB" id="A0A2V2YUA0"/>
<accession>A0A2V2YUA0</accession>
<dbReference type="EMBL" id="QGTQ01000007">
    <property type="protein sequence ID" value="PWW03271.1"/>
    <property type="molecule type" value="Genomic_DNA"/>
</dbReference>
<name>A0A2V2YUA0_9BACL</name>
<protein>
    <submittedName>
        <fullName evidence="1">Uncharacterized protein</fullName>
    </submittedName>
</protein>
<sequence length="67" mass="7686">MKEKVSEVLEIDKDQPFREIILKTYDRYNGFYGYRQVQLFVLQKGVDESQESAAIYAGDGLGLHSTP</sequence>
<comment type="caution">
    <text evidence="1">The sequence shown here is derived from an EMBL/GenBank/DDBJ whole genome shotgun (WGS) entry which is preliminary data.</text>
</comment>